<dbReference type="GO" id="GO:0005886">
    <property type="term" value="C:plasma membrane"/>
    <property type="evidence" value="ECO:0007669"/>
    <property type="project" value="TreeGrafter"/>
</dbReference>
<dbReference type="EC" id="2.7.13.3" evidence="3"/>
<comment type="subcellular location">
    <subcellularLocation>
        <location evidence="2">Cytoplasm</location>
    </subcellularLocation>
</comment>
<evidence type="ECO:0000313" key="10">
    <source>
        <dbReference type="Proteomes" id="UP000653305"/>
    </source>
</evidence>
<evidence type="ECO:0000256" key="5">
    <source>
        <dbReference type="ARBA" id="ARBA00022553"/>
    </source>
</evidence>
<evidence type="ECO:0000313" key="9">
    <source>
        <dbReference type="EMBL" id="GFP90098.1"/>
    </source>
</evidence>
<gene>
    <name evidence="9" type="ORF">PHJA_001153600</name>
</gene>
<dbReference type="SMART" id="SM00388">
    <property type="entry name" value="HisKA"/>
    <property type="match status" value="1"/>
</dbReference>
<dbReference type="SUPFAM" id="SSF47384">
    <property type="entry name" value="Homodimeric domain of signal transducing histidine kinase"/>
    <property type="match status" value="1"/>
</dbReference>
<comment type="caution">
    <text evidence="9">The sequence shown here is derived from an EMBL/GenBank/DDBJ whole genome shotgun (WGS) entry which is preliminary data.</text>
</comment>
<evidence type="ECO:0000256" key="1">
    <source>
        <dbReference type="ARBA" id="ARBA00000085"/>
    </source>
</evidence>
<dbReference type="GO" id="GO:0000155">
    <property type="term" value="F:phosphorelay sensor kinase activity"/>
    <property type="evidence" value="ECO:0007669"/>
    <property type="project" value="InterPro"/>
</dbReference>
<dbReference type="FunFam" id="1.10.287.130:FF:000030">
    <property type="entry name" value="Putative histidine kinase 5"/>
    <property type="match status" value="1"/>
</dbReference>
<keyword evidence="10" id="KW-1185">Reference proteome</keyword>
<evidence type="ECO:0000256" key="6">
    <source>
        <dbReference type="ARBA" id="ARBA00022679"/>
    </source>
</evidence>
<evidence type="ECO:0000256" key="2">
    <source>
        <dbReference type="ARBA" id="ARBA00004496"/>
    </source>
</evidence>
<evidence type="ECO:0000259" key="8">
    <source>
        <dbReference type="SMART" id="SM00388"/>
    </source>
</evidence>
<dbReference type="GO" id="GO:0005737">
    <property type="term" value="C:cytoplasm"/>
    <property type="evidence" value="ECO:0007669"/>
    <property type="project" value="UniProtKB-SubCell"/>
</dbReference>
<dbReference type="EMBL" id="BMAC01000208">
    <property type="protein sequence ID" value="GFP90098.1"/>
    <property type="molecule type" value="Genomic_DNA"/>
</dbReference>
<dbReference type="PANTHER" id="PTHR43047:SF68">
    <property type="entry name" value="HISTIDINE KINASE 5"/>
    <property type="match status" value="1"/>
</dbReference>
<dbReference type="GO" id="GO:0009927">
    <property type="term" value="F:histidine phosphotransfer kinase activity"/>
    <property type="evidence" value="ECO:0007669"/>
    <property type="project" value="TreeGrafter"/>
</dbReference>
<keyword evidence="4" id="KW-0963">Cytoplasm</keyword>
<dbReference type="CDD" id="cd00082">
    <property type="entry name" value="HisKA"/>
    <property type="match status" value="1"/>
</dbReference>
<evidence type="ECO:0000256" key="7">
    <source>
        <dbReference type="ARBA" id="ARBA00022777"/>
    </source>
</evidence>
<evidence type="ECO:0000256" key="3">
    <source>
        <dbReference type="ARBA" id="ARBA00012438"/>
    </source>
</evidence>
<dbReference type="Pfam" id="PF00512">
    <property type="entry name" value="HisKA"/>
    <property type="match status" value="1"/>
</dbReference>
<dbReference type="Gene3D" id="1.10.287.130">
    <property type="match status" value="1"/>
</dbReference>
<proteinExistence type="predicted"/>
<accession>A0A830BYL0</accession>
<evidence type="ECO:0000256" key="4">
    <source>
        <dbReference type="ARBA" id="ARBA00022490"/>
    </source>
</evidence>
<dbReference type="AlphaFoldDB" id="A0A830BYL0"/>
<dbReference type="PANTHER" id="PTHR43047">
    <property type="entry name" value="TWO-COMPONENT HISTIDINE PROTEIN KINASE"/>
    <property type="match status" value="1"/>
</dbReference>
<protein>
    <recommendedName>
        <fullName evidence="3">histidine kinase</fullName>
        <ecNumber evidence="3">2.7.13.3</ecNumber>
    </recommendedName>
</protein>
<sequence length="260" mass="29319">MANLIITKSLLRKLKIYSKYLCPSMLLARFWVSSSSKGPLPSTLKELDAHCHQDKELRYRLIFNHFLSLGEQDIIGKTDVEIFSGAGVKEPQDFKWEVRNREKTAKLREEMVVQKAKETELNKTIHITEESMLAKQMLATMSHEIRSPLSGVMNMAEILSTTNFDKEQTQLLKVMLSSGDLVLELINNILDLSKVESAIACEKVFIALSELKCLALSMWKFISQTKTFDLQLKCLASFQACCKLASNSADSSPDIPGSHE</sequence>
<reference evidence="9" key="1">
    <citation type="submission" date="2020-07" db="EMBL/GenBank/DDBJ databases">
        <title>Ethylene signaling mediates host invasion by parasitic plants.</title>
        <authorList>
            <person name="Yoshida S."/>
        </authorList>
    </citation>
    <scope>NUCLEOTIDE SEQUENCE</scope>
    <source>
        <strain evidence="9">Okayama</strain>
    </source>
</reference>
<dbReference type="OrthoDB" id="1741734at2759"/>
<keyword evidence="6" id="KW-0808">Transferase</keyword>
<comment type="catalytic activity">
    <reaction evidence="1">
        <text>ATP + protein L-histidine = ADP + protein N-phospho-L-histidine.</text>
        <dbReference type="EC" id="2.7.13.3"/>
    </reaction>
</comment>
<keyword evidence="7 9" id="KW-0418">Kinase</keyword>
<dbReference type="InterPro" id="IPR003661">
    <property type="entry name" value="HisK_dim/P_dom"/>
</dbReference>
<organism evidence="9 10">
    <name type="scientific">Phtheirospermum japonicum</name>
    <dbReference type="NCBI Taxonomy" id="374723"/>
    <lineage>
        <taxon>Eukaryota</taxon>
        <taxon>Viridiplantae</taxon>
        <taxon>Streptophyta</taxon>
        <taxon>Embryophyta</taxon>
        <taxon>Tracheophyta</taxon>
        <taxon>Spermatophyta</taxon>
        <taxon>Magnoliopsida</taxon>
        <taxon>eudicotyledons</taxon>
        <taxon>Gunneridae</taxon>
        <taxon>Pentapetalae</taxon>
        <taxon>asterids</taxon>
        <taxon>lamiids</taxon>
        <taxon>Lamiales</taxon>
        <taxon>Orobanchaceae</taxon>
        <taxon>Orobanchaceae incertae sedis</taxon>
        <taxon>Phtheirospermum</taxon>
    </lineage>
</organism>
<keyword evidence="5" id="KW-0597">Phosphoprotein</keyword>
<dbReference type="InterPro" id="IPR036097">
    <property type="entry name" value="HisK_dim/P_sf"/>
</dbReference>
<dbReference type="Proteomes" id="UP000653305">
    <property type="component" value="Unassembled WGS sequence"/>
</dbReference>
<name>A0A830BYL0_9LAMI</name>
<feature type="domain" description="Signal transduction histidine kinase dimerisation/phosphoacceptor" evidence="8">
    <location>
        <begin position="133"/>
        <end position="198"/>
    </location>
</feature>